<dbReference type="NCBIfam" id="TIGR01001">
    <property type="entry name" value="metA"/>
    <property type="match status" value="1"/>
</dbReference>
<comment type="similarity">
    <text evidence="8">Belongs to the MetA family.</text>
</comment>
<sequence length="304" mass="35628">MPLILPRELPAFHTLEQDNVFVMTHARAIHQDIRPLRILLVNLMPTKIATETQIARMLANTPLQVELSLLHMSSHESAHVSSEHLSAFYQTFDEIRREYFDGMIITGAPVEMMAFEEVDYWPELCEVMEFSKTNVYSTMHICWGAQAGLYYHYGIPKHVLPKKCFGVFEHRVLREKNPLVRGFDEVFFAPHSRHTEVRRSDIDAEPRLRVLAESAEAGVHLLATDSGRQIFVCGHMEYDKNTLRDEYERDVAKGLPIEVPRHYFYDDDPKKDVIFRWRSHANLLFSNWLNYYVYQVTPFELREL</sequence>
<comment type="caution">
    <text evidence="10">The sequence shown here is derived from an EMBL/GenBank/DDBJ whole genome shotgun (WGS) entry which is preliminary data.</text>
</comment>
<dbReference type="InterPro" id="IPR005697">
    <property type="entry name" value="HST_MetA"/>
</dbReference>
<dbReference type="HAMAP" id="MF_00295">
    <property type="entry name" value="MetA_acyltransf"/>
    <property type="match status" value="1"/>
</dbReference>
<keyword evidence="3 8" id="KW-0028">Amino-acid biosynthesis</keyword>
<dbReference type="InterPro" id="IPR033752">
    <property type="entry name" value="MetA_family"/>
</dbReference>
<gene>
    <name evidence="10" type="primary">metA</name>
    <name evidence="8" type="synonym">metAA</name>
    <name evidence="10" type="ORF">H9943_06365</name>
</gene>
<feature type="site" description="Important for acyl-CoA specificity" evidence="8">
    <location>
        <position position="111"/>
    </location>
</feature>
<evidence type="ECO:0000313" key="11">
    <source>
        <dbReference type="Proteomes" id="UP000824209"/>
    </source>
</evidence>
<organism evidence="10 11">
    <name type="scientific">Candidatus Ruthenibacterium avium</name>
    <dbReference type="NCBI Taxonomy" id="2838751"/>
    <lineage>
        <taxon>Bacteria</taxon>
        <taxon>Bacillati</taxon>
        <taxon>Bacillota</taxon>
        <taxon>Clostridia</taxon>
        <taxon>Eubacteriales</taxon>
        <taxon>Oscillospiraceae</taxon>
        <taxon>Ruthenibacterium</taxon>
    </lineage>
</organism>
<dbReference type="AlphaFoldDB" id="A0A9D2M1X5"/>
<evidence type="ECO:0000256" key="2">
    <source>
        <dbReference type="ARBA" id="ARBA00022490"/>
    </source>
</evidence>
<comment type="caution">
    <text evidence="8">Lacks conserved residue(s) required for the propagation of feature annotation.</text>
</comment>
<comment type="function">
    <text evidence="8">Transfers an acetyl group from acetyl-CoA to L-homoserine, forming acetyl-L-homoserine.</text>
</comment>
<dbReference type="GO" id="GO:0019281">
    <property type="term" value="P:L-methionine biosynthetic process from homoserine via O-succinyl-L-homoserine and cystathionine"/>
    <property type="evidence" value="ECO:0007669"/>
    <property type="project" value="InterPro"/>
</dbReference>
<evidence type="ECO:0000256" key="9">
    <source>
        <dbReference type="PIRSR" id="PIRSR000450-1"/>
    </source>
</evidence>
<reference evidence="10" key="2">
    <citation type="submission" date="2021-04" db="EMBL/GenBank/DDBJ databases">
        <authorList>
            <person name="Gilroy R."/>
        </authorList>
    </citation>
    <scope>NUCLEOTIDE SEQUENCE</scope>
    <source>
        <strain evidence="10">ChiBcec8-14828</strain>
    </source>
</reference>
<keyword evidence="4 8" id="KW-0808">Transferase</keyword>
<dbReference type="GO" id="GO:0008899">
    <property type="term" value="F:homoserine O-succinyltransferase activity"/>
    <property type="evidence" value="ECO:0007669"/>
    <property type="project" value="UniProtKB-UniRule"/>
</dbReference>
<feature type="site" description="Important for substrate specificity" evidence="8">
    <location>
        <position position="192"/>
    </location>
</feature>
<accession>A0A9D2M1X5</accession>
<keyword evidence="6 8" id="KW-0012">Acyltransferase</keyword>
<dbReference type="PIRSF" id="PIRSF000450">
    <property type="entry name" value="H_ser_succinyltr"/>
    <property type="match status" value="1"/>
</dbReference>
<dbReference type="GO" id="GO:0004414">
    <property type="term" value="F:homoserine O-acetyltransferase activity"/>
    <property type="evidence" value="ECO:0007669"/>
    <property type="project" value="UniProtKB-EC"/>
</dbReference>
<dbReference type="GO" id="GO:0005737">
    <property type="term" value="C:cytoplasm"/>
    <property type="evidence" value="ECO:0007669"/>
    <property type="project" value="UniProtKB-SubCell"/>
</dbReference>
<comment type="catalytic activity">
    <reaction evidence="7 8">
        <text>L-homoserine + acetyl-CoA = O-acetyl-L-homoserine + CoA</text>
        <dbReference type="Rhea" id="RHEA:13701"/>
        <dbReference type="ChEBI" id="CHEBI:57287"/>
        <dbReference type="ChEBI" id="CHEBI:57288"/>
        <dbReference type="ChEBI" id="CHEBI:57476"/>
        <dbReference type="ChEBI" id="CHEBI:57716"/>
        <dbReference type="EC" id="2.3.1.31"/>
    </reaction>
</comment>
<feature type="active site" evidence="8">
    <location>
        <position position="237"/>
    </location>
</feature>
<keyword evidence="2 8" id="KW-0963">Cytoplasm</keyword>
<feature type="binding site" evidence="8">
    <location>
        <position position="192"/>
    </location>
    <ligand>
        <name>substrate</name>
    </ligand>
</feature>
<dbReference type="Gene3D" id="3.40.50.880">
    <property type="match status" value="1"/>
</dbReference>
<feature type="active site" description="Acyl-thioester intermediate" evidence="8 9">
    <location>
        <position position="142"/>
    </location>
</feature>
<evidence type="ECO:0000256" key="6">
    <source>
        <dbReference type="ARBA" id="ARBA00023315"/>
    </source>
</evidence>
<dbReference type="EMBL" id="DWYA01000054">
    <property type="protein sequence ID" value="HJB40005.1"/>
    <property type="molecule type" value="Genomic_DNA"/>
</dbReference>
<evidence type="ECO:0000313" key="10">
    <source>
        <dbReference type="EMBL" id="HJB40005.1"/>
    </source>
</evidence>
<keyword evidence="5 8" id="KW-0486">Methionine biosynthesis</keyword>
<evidence type="ECO:0000256" key="3">
    <source>
        <dbReference type="ARBA" id="ARBA00022605"/>
    </source>
</evidence>
<dbReference type="Proteomes" id="UP000824209">
    <property type="component" value="Unassembled WGS sequence"/>
</dbReference>
<reference evidence="10" key="1">
    <citation type="journal article" date="2021" name="PeerJ">
        <title>Extensive microbial diversity within the chicken gut microbiome revealed by metagenomics and culture.</title>
        <authorList>
            <person name="Gilroy R."/>
            <person name="Ravi A."/>
            <person name="Getino M."/>
            <person name="Pursley I."/>
            <person name="Horton D.L."/>
            <person name="Alikhan N.F."/>
            <person name="Baker D."/>
            <person name="Gharbi K."/>
            <person name="Hall N."/>
            <person name="Watson M."/>
            <person name="Adriaenssens E.M."/>
            <person name="Foster-Nyarko E."/>
            <person name="Jarju S."/>
            <person name="Secka A."/>
            <person name="Antonio M."/>
            <person name="Oren A."/>
            <person name="Chaudhuri R.R."/>
            <person name="La Ragione R."/>
            <person name="Hildebrand F."/>
            <person name="Pallen M.J."/>
        </authorList>
    </citation>
    <scope>NUCLEOTIDE SEQUENCE</scope>
    <source>
        <strain evidence="10">ChiBcec8-14828</strain>
    </source>
</reference>
<comment type="subcellular location">
    <subcellularLocation>
        <location evidence="1 8">Cytoplasm</location>
    </subcellularLocation>
</comment>
<name>A0A9D2M1X5_9FIRM</name>
<dbReference type="Pfam" id="PF04204">
    <property type="entry name" value="HTS"/>
    <property type="match status" value="1"/>
</dbReference>
<dbReference type="EC" id="2.3.1.31" evidence="8"/>
<evidence type="ECO:0000256" key="4">
    <source>
        <dbReference type="ARBA" id="ARBA00022679"/>
    </source>
</evidence>
<protein>
    <recommendedName>
        <fullName evidence="8">Homoserine O-acetyltransferase</fullName>
        <shortName evidence="8">HAT</shortName>
        <ecNumber evidence="8">2.3.1.31</ecNumber>
    </recommendedName>
    <alternativeName>
        <fullName evidence="8">Homoserine transacetylase</fullName>
        <shortName evidence="8">HTA</shortName>
    </alternativeName>
</protein>
<feature type="binding site" evidence="8">
    <location>
        <position position="163"/>
    </location>
    <ligand>
        <name>substrate</name>
    </ligand>
</feature>
<dbReference type="CDD" id="cd03131">
    <property type="entry name" value="GATase1_HTS"/>
    <property type="match status" value="1"/>
</dbReference>
<evidence type="ECO:0000256" key="7">
    <source>
        <dbReference type="ARBA" id="ARBA00049043"/>
    </source>
</evidence>
<evidence type="ECO:0000256" key="5">
    <source>
        <dbReference type="ARBA" id="ARBA00023167"/>
    </source>
</evidence>
<feature type="active site" description="Proton acceptor" evidence="8">
    <location>
        <position position="235"/>
    </location>
</feature>
<evidence type="ECO:0000256" key="8">
    <source>
        <dbReference type="HAMAP-Rule" id="MF_00295"/>
    </source>
</evidence>
<dbReference type="InterPro" id="IPR029062">
    <property type="entry name" value="Class_I_gatase-like"/>
</dbReference>
<dbReference type="FunFam" id="3.40.50.880:FF:000004">
    <property type="entry name" value="Homoserine O-succinyltransferase"/>
    <property type="match status" value="1"/>
</dbReference>
<dbReference type="SUPFAM" id="SSF52317">
    <property type="entry name" value="Class I glutamine amidotransferase-like"/>
    <property type="match status" value="1"/>
</dbReference>
<proteinExistence type="inferred from homology"/>
<dbReference type="PANTHER" id="PTHR20919">
    <property type="entry name" value="HOMOSERINE O-SUCCINYLTRANSFERASE"/>
    <property type="match status" value="1"/>
</dbReference>
<dbReference type="PANTHER" id="PTHR20919:SF0">
    <property type="entry name" value="HOMOSERINE O-SUCCINYLTRANSFERASE"/>
    <property type="match status" value="1"/>
</dbReference>
<evidence type="ECO:0000256" key="1">
    <source>
        <dbReference type="ARBA" id="ARBA00004496"/>
    </source>
</evidence>
<comment type="pathway">
    <text evidence="8">Amino-acid biosynthesis; L-methionine biosynthesis via de novo pathway; O-acetyl-L-homoserine from L-homoserine: step 1/1.</text>
</comment>
<feature type="binding site" evidence="8">
    <location>
        <position position="249"/>
    </location>
    <ligand>
        <name>substrate</name>
    </ligand>
</feature>